<evidence type="ECO:0000259" key="17">
    <source>
        <dbReference type="PROSITE" id="PS50011"/>
    </source>
</evidence>
<evidence type="ECO:0000313" key="19">
    <source>
        <dbReference type="RefSeq" id="XP_027198350.1"/>
    </source>
</evidence>
<protein>
    <recommendedName>
        <fullName evidence="2">non-specific serine/threonine protein kinase</fullName>
        <ecNumber evidence="2">2.7.11.1</ecNumber>
    </recommendedName>
    <alternativeName>
        <fullName evidence="15">PRKR-like endoplasmic reticulum kinase</fullName>
    </alternativeName>
</protein>
<evidence type="ECO:0000256" key="10">
    <source>
        <dbReference type="ARBA" id="ARBA00022845"/>
    </source>
</evidence>
<dbReference type="EC" id="2.7.11.1" evidence="2"/>
<evidence type="ECO:0000256" key="1">
    <source>
        <dbReference type="ARBA" id="ARBA00004389"/>
    </source>
</evidence>
<keyword evidence="3" id="KW-0723">Serine/threonine-protein kinase</keyword>
<dbReference type="Gene3D" id="3.30.200.20">
    <property type="entry name" value="Phosphorylase Kinase, domain 1"/>
    <property type="match status" value="1"/>
</dbReference>
<evidence type="ECO:0000256" key="13">
    <source>
        <dbReference type="ARBA" id="ARBA00023230"/>
    </source>
</evidence>
<dbReference type="GO" id="GO:0005789">
    <property type="term" value="C:endoplasmic reticulum membrane"/>
    <property type="evidence" value="ECO:0007669"/>
    <property type="project" value="UniProtKB-SubCell"/>
</dbReference>
<name>A0A6P6XZ72_DERPT</name>
<dbReference type="InParanoid" id="A0A6P6XZ72"/>
<keyword evidence="10" id="KW-0810">Translation regulation</keyword>
<dbReference type="Proteomes" id="UP000515146">
    <property type="component" value="Unplaced"/>
</dbReference>
<dbReference type="AlphaFoldDB" id="A0A6P6XZ72"/>
<evidence type="ECO:0000256" key="8">
    <source>
        <dbReference type="ARBA" id="ARBA00022824"/>
    </source>
</evidence>
<dbReference type="KEGG" id="dpte:113792640"/>
<dbReference type="Gene3D" id="1.10.510.10">
    <property type="entry name" value="Transferase(Phosphotransferase) domain 1"/>
    <property type="match status" value="1"/>
</dbReference>
<evidence type="ECO:0000313" key="18">
    <source>
        <dbReference type="Proteomes" id="UP000515146"/>
    </source>
</evidence>
<dbReference type="PANTHER" id="PTHR11042">
    <property type="entry name" value="EUKARYOTIC TRANSLATION INITIATION FACTOR 2-ALPHA KINASE EIF2-ALPHA KINASE -RELATED"/>
    <property type="match status" value="1"/>
</dbReference>
<keyword evidence="6" id="KW-0547">Nucleotide-binding</keyword>
<dbReference type="PANTHER" id="PTHR11042:SF91">
    <property type="entry name" value="EUKARYOTIC TRANSLATION INITIATION FACTOR 2-ALPHA KINASE"/>
    <property type="match status" value="1"/>
</dbReference>
<dbReference type="GO" id="GO:0006986">
    <property type="term" value="P:response to unfolded protein"/>
    <property type="evidence" value="ECO:0007669"/>
    <property type="project" value="UniProtKB-KW"/>
</dbReference>
<dbReference type="FunCoup" id="A0A6P6XZ72">
    <property type="interactions" value="785"/>
</dbReference>
<dbReference type="InterPro" id="IPR008271">
    <property type="entry name" value="Ser/Thr_kinase_AS"/>
</dbReference>
<organism evidence="18 19">
    <name type="scientific">Dermatophagoides pteronyssinus</name>
    <name type="common">European house dust mite</name>
    <dbReference type="NCBI Taxonomy" id="6956"/>
    <lineage>
        <taxon>Eukaryota</taxon>
        <taxon>Metazoa</taxon>
        <taxon>Ecdysozoa</taxon>
        <taxon>Arthropoda</taxon>
        <taxon>Chelicerata</taxon>
        <taxon>Arachnida</taxon>
        <taxon>Acari</taxon>
        <taxon>Acariformes</taxon>
        <taxon>Sarcoptiformes</taxon>
        <taxon>Astigmata</taxon>
        <taxon>Psoroptidia</taxon>
        <taxon>Analgoidea</taxon>
        <taxon>Pyroglyphidae</taxon>
        <taxon>Dermatophagoidinae</taxon>
        <taxon>Dermatophagoides</taxon>
    </lineage>
</organism>
<dbReference type="OrthoDB" id="341578at2759"/>
<dbReference type="InterPro" id="IPR050339">
    <property type="entry name" value="CC_SR_Kinase"/>
</dbReference>
<keyword evidence="13" id="KW-0834">Unfolded protein response</keyword>
<dbReference type="PROSITE" id="PS00108">
    <property type="entry name" value="PROTEIN_KINASE_ST"/>
    <property type="match status" value="1"/>
</dbReference>
<proteinExistence type="inferred from homology"/>
<feature type="domain" description="Protein kinase" evidence="17">
    <location>
        <begin position="553"/>
        <end position="951"/>
    </location>
</feature>
<dbReference type="GO" id="GO:0005524">
    <property type="term" value="F:ATP binding"/>
    <property type="evidence" value="ECO:0007669"/>
    <property type="project" value="UniProtKB-KW"/>
</dbReference>
<dbReference type="SUPFAM" id="SSF50998">
    <property type="entry name" value="Quinoprotein alcohol dehydrogenase-like"/>
    <property type="match status" value="1"/>
</dbReference>
<evidence type="ECO:0000256" key="7">
    <source>
        <dbReference type="ARBA" id="ARBA00022777"/>
    </source>
</evidence>
<dbReference type="InterPro" id="IPR011009">
    <property type="entry name" value="Kinase-like_dom_sf"/>
</dbReference>
<evidence type="ECO:0000256" key="11">
    <source>
        <dbReference type="ARBA" id="ARBA00023016"/>
    </source>
</evidence>
<evidence type="ECO:0000256" key="14">
    <source>
        <dbReference type="ARBA" id="ARBA00037982"/>
    </source>
</evidence>
<feature type="compositionally biased region" description="Low complexity" evidence="16">
    <location>
        <begin position="1"/>
        <end position="13"/>
    </location>
</feature>
<keyword evidence="18" id="KW-1185">Reference proteome</keyword>
<evidence type="ECO:0000256" key="12">
    <source>
        <dbReference type="ARBA" id="ARBA00023180"/>
    </source>
</evidence>
<dbReference type="InterPro" id="IPR011047">
    <property type="entry name" value="Quinoprotein_ADH-like_sf"/>
</dbReference>
<dbReference type="InterPro" id="IPR000719">
    <property type="entry name" value="Prot_kinase_dom"/>
</dbReference>
<gene>
    <name evidence="19" type="primary">LOC113792640</name>
</gene>
<reference evidence="19" key="1">
    <citation type="submission" date="2025-08" db="UniProtKB">
        <authorList>
            <consortium name="RefSeq"/>
        </authorList>
    </citation>
    <scope>IDENTIFICATION</scope>
    <source>
        <strain evidence="19">Airmid</strain>
    </source>
</reference>
<dbReference type="GO" id="GO:0005634">
    <property type="term" value="C:nucleus"/>
    <property type="evidence" value="ECO:0007669"/>
    <property type="project" value="TreeGrafter"/>
</dbReference>
<sequence>MNFSSANDNIFSNDDNDDIDDGDDDVFHSYEIPNLLPNCQNRPNVADHDNDDVRNYLIAATLNGKISIINAVWGTIKWTKQIQTKPLISSNIGNVMKIHNNFGELMQILPSLDGNLYVYHGDTIKKTQFSAEKLLKNSFKFNDNIMLAGGQESKLIGININNGDILYDCGHSGCQRDNESTISMENIILLRKNSQSVRAINTMTGNEEWHFVVDDPQIIEIGTNECHQQHYNSTTDSSPYTIKFKVMLPNGRITSLVHFSNDSSQSEIFNTWTISLDSPIVNMWHWQNEQLIKVNLFDPQINNFDAFLSKTNQNHRIPSTSSSYLYLGSYENNYYIQTSNSVNDDQNQLIPYYDETKKIPERRKQTFIAIEDKKDAQDNDKSNTQLQVKQQQQQRKFSFLHTRSGNDNDSNATGYLVLHYDDDNDEKCPSFDDGNDDYDDDDDNTITVIVYAQLSYYWKEILCLCMIFSAATNTLWCLLKKYWSLIFSTRNIDDDDLSESLIDGNCFLSCQTSTPQPMIIGEEKSISKDDSTNQQQQQPAITNSYNSRYLEDFEQLSLLGKGGFGWVFEAKHKIDESHYAVKRISIPAIEEKRHRFMREIRALSKLDHVNIVRYYNAWVEQPPFGWQEQQDRLNNQYDFSVNSSIPTTTTATHSIYSPVNSLMVKSTNDINDDSLVIDEKNDDDSLEIVFEEISNDNNSMKIILDKDRANEEIKSSKQMNGGGVYHSETKKKMMMVTKSKPQQRQKVPKAFMYIQMQLCKKETLKDWLFQNTKRKKSEMIDIFIQLLKAVNYVHNNNLIHRDLKPSNIFFSMDGLVKIGDFGLVTTIVDEDEHCDQFETNSSSSSLRKHHLKHTNRVGTQLYMSPEQIKNQPYDHKVDIFSMGIILYELLMPFHTESERIHQLQNVRRKLFPNEFDKEYPEEKKIIQKMMADSPKNRPESMDLLTNDLFSH</sequence>
<keyword evidence="5" id="KW-0808">Transferase</keyword>
<evidence type="ECO:0000256" key="16">
    <source>
        <dbReference type="SAM" id="MobiDB-lite"/>
    </source>
</evidence>
<keyword evidence="4" id="KW-0597">Phosphoprotein</keyword>
<dbReference type="OMA" id="CMIEERE"/>
<keyword evidence="8" id="KW-0256">Endoplasmic reticulum</keyword>
<feature type="compositionally biased region" description="Acidic residues" evidence="16">
    <location>
        <begin position="14"/>
        <end position="23"/>
    </location>
</feature>
<evidence type="ECO:0000256" key="4">
    <source>
        <dbReference type="ARBA" id="ARBA00022553"/>
    </source>
</evidence>
<dbReference type="SUPFAM" id="SSF56112">
    <property type="entry name" value="Protein kinase-like (PK-like)"/>
    <property type="match status" value="1"/>
</dbReference>
<feature type="region of interest" description="Disordered" evidence="16">
    <location>
        <begin position="931"/>
        <end position="951"/>
    </location>
</feature>
<dbReference type="FunFam" id="1.10.510.10:FF:000251">
    <property type="entry name" value="eukaryotic translation initiation factor 2-alpha kinase 3"/>
    <property type="match status" value="1"/>
</dbReference>
<dbReference type="SMART" id="SM00220">
    <property type="entry name" value="S_TKc"/>
    <property type="match status" value="1"/>
</dbReference>
<dbReference type="PROSITE" id="PS50011">
    <property type="entry name" value="PROTEIN_KINASE_DOM"/>
    <property type="match status" value="1"/>
</dbReference>
<comment type="subcellular location">
    <subcellularLocation>
        <location evidence="1">Endoplasmic reticulum membrane</location>
        <topology evidence="1">Single-pass membrane protein</topology>
    </subcellularLocation>
</comment>
<evidence type="ECO:0000256" key="5">
    <source>
        <dbReference type="ARBA" id="ARBA00022679"/>
    </source>
</evidence>
<dbReference type="RefSeq" id="XP_027198350.1">
    <property type="nucleotide sequence ID" value="XM_027342549.1"/>
</dbReference>
<keyword evidence="11" id="KW-0346">Stress response</keyword>
<dbReference type="GO" id="GO:0004694">
    <property type="term" value="F:eukaryotic translation initiation factor 2alpha kinase activity"/>
    <property type="evidence" value="ECO:0007669"/>
    <property type="project" value="TreeGrafter"/>
</dbReference>
<comment type="similarity">
    <text evidence="14">Belongs to the protein kinase superfamily. Ser/Thr protein kinase family. GCN2 subfamily.</text>
</comment>
<keyword evidence="12" id="KW-0325">Glycoprotein</keyword>
<feature type="region of interest" description="Disordered" evidence="16">
    <location>
        <begin position="1"/>
        <end position="23"/>
    </location>
</feature>
<evidence type="ECO:0000256" key="6">
    <source>
        <dbReference type="ARBA" id="ARBA00022741"/>
    </source>
</evidence>
<evidence type="ECO:0000256" key="9">
    <source>
        <dbReference type="ARBA" id="ARBA00022840"/>
    </source>
</evidence>
<accession>A0A6P6XZ72</accession>
<keyword evidence="9" id="KW-0067">ATP-binding</keyword>
<keyword evidence="7" id="KW-0418">Kinase</keyword>
<evidence type="ECO:0000256" key="2">
    <source>
        <dbReference type="ARBA" id="ARBA00012513"/>
    </source>
</evidence>
<evidence type="ECO:0000256" key="15">
    <source>
        <dbReference type="ARBA" id="ARBA00041500"/>
    </source>
</evidence>
<dbReference type="Pfam" id="PF00069">
    <property type="entry name" value="Pkinase"/>
    <property type="match status" value="2"/>
</dbReference>
<evidence type="ECO:0000256" key="3">
    <source>
        <dbReference type="ARBA" id="ARBA00022527"/>
    </source>
</evidence>